<dbReference type="Gene3D" id="1.20.1070.10">
    <property type="entry name" value="Rhodopsin 7-helix transmembrane proteins"/>
    <property type="match status" value="1"/>
</dbReference>
<evidence type="ECO:0000313" key="15">
    <source>
        <dbReference type="Proteomes" id="UP000694941"/>
    </source>
</evidence>
<keyword evidence="4 12" id="KW-0812">Transmembrane</keyword>
<dbReference type="PRINTS" id="PR00249">
    <property type="entry name" value="GPCRSECRETIN"/>
</dbReference>
<dbReference type="PROSITE" id="PS00650">
    <property type="entry name" value="G_PROTEIN_RECEP_F2_2"/>
    <property type="match status" value="1"/>
</dbReference>
<dbReference type="Pfam" id="PF02793">
    <property type="entry name" value="HRM"/>
    <property type="match status" value="1"/>
</dbReference>
<feature type="transmembrane region" description="Helical" evidence="12">
    <location>
        <begin position="229"/>
        <end position="249"/>
    </location>
</feature>
<evidence type="ECO:0000259" key="13">
    <source>
        <dbReference type="PROSITE" id="PS50227"/>
    </source>
</evidence>
<dbReference type="PROSITE" id="PS50261">
    <property type="entry name" value="G_PROTEIN_RECEP_F2_4"/>
    <property type="match status" value="1"/>
</dbReference>
<dbReference type="InterPro" id="IPR017983">
    <property type="entry name" value="GPCR_2_secretin-like_CS"/>
</dbReference>
<dbReference type="SUPFAM" id="SSF81321">
    <property type="entry name" value="Family A G protein-coupled receptor-like"/>
    <property type="match status" value="1"/>
</dbReference>
<dbReference type="PANTHER" id="PTHR45620">
    <property type="entry name" value="PDF RECEPTOR-LIKE PROTEIN-RELATED"/>
    <property type="match status" value="1"/>
</dbReference>
<gene>
    <name evidence="16" type="primary">LOC106478454</name>
</gene>
<keyword evidence="5 12" id="KW-1133">Transmembrane helix</keyword>
<keyword evidence="9" id="KW-0325">Glycoprotein</keyword>
<reference evidence="16" key="1">
    <citation type="submission" date="2025-08" db="UniProtKB">
        <authorList>
            <consortium name="RefSeq"/>
        </authorList>
    </citation>
    <scope>IDENTIFICATION</scope>
    <source>
        <tissue evidence="16">Muscle</tissue>
    </source>
</reference>
<sequence>MKVGNFSIEEAIPRSLTAEECISKYKDKHPTDELYCNAIWDDFYCWPPTPAGQVVSRTCSEIFETLHLQVDAESNGAKAYRVCEEDASWLRGNWTNYTACIVLIREDSIAAPLAVSYILFICSVLSLIALIITLFIFCYFKSLHCQRLKVHQNLVVALIIHSILLILISSPVVTGDEVAPHIYIGWLCKTILSLKMYAAMASINWMFVEGLLLHSRITVSTFQQEAPFKIYYLIGWGLPSVFILTWCLLMSRDLNSSCWKGYGDSNFVWILNGPMLIALSVNTFFLVNIIRILVTKLRASASAETAQVRKAIKATALLFPLLGVTHLLFAINPGDELETTYMITNAVFQSSQGLFLAVLYCFTNSEVQAALRNAYLRSQIQSSTRRSSSNSRTASNVNSEAIAEASCNKKLLSKKCILPLHDCQETENSVTSEDNSREKSDHNRPFVG</sequence>
<evidence type="ECO:0000259" key="14">
    <source>
        <dbReference type="PROSITE" id="PS50261"/>
    </source>
</evidence>
<keyword evidence="10" id="KW-0807">Transducer</keyword>
<dbReference type="PANTHER" id="PTHR45620:SF15">
    <property type="entry name" value="DIURETIC HORMONE 44 RECEPTOR 1-RELATED"/>
    <property type="match status" value="1"/>
</dbReference>
<evidence type="ECO:0000256" key="12">
    <source>
        <dbReference type="SAM" id="Phobius"/>
    </source>
</evidence>
<organism evidence="15 16">
    <name type="scientific">Limulus polyphemus</name>
    <name type="common">Atlantic horseshoe crab</name>
    <dbReference type="NCBI Taxonomy" id="6850"/>
    <lineage>
        <taxon>Eukaryota</taxon>
        <taxon>Metazoa</taxon>
        <taxon>Ecdysozoa</taxon>
        <taxon>Arthropoda</taxon>
        <taxon>Chelicerata</taxon>
        <taxon>Merostomata</taxon>
        <taxon>Xiphosura</taxon>
        <taxon>Limulidae</taxon>
        <taxon>Limulus</taxon>
    </lineage>
</organism>
<feature type="transmembrane region" description="Helical" evidence="12">
    <location>
        <begin position="311"/>
        <end position="331"/>
    </location>
</feature>
<evidence type="ECO:0000256" key="5">
    <source>
        <dbReference type="ARBA" id="ARBA00022989"/>
    </source>
</evidence>
<dbReference type="Pfam" id="PF00002">
    <property type="entry name" value="7tm_2"/>
    <property type="match status" value="1"/>
</dbReference>
<dbReference type="GeneID" id="106478454"/>
<feature type="compositionally biased region" description="Basic and acidic residues" evidence="11">
    <location>
        <begin position="434"/>
        <end position="448"/>
    </location>
</feature>
<dbReference type="InterPro" id="IPR050332">
    <property type="entry name" value="GPCR_2"/>
</dbReference>
<dbReference type="PROSITE" id="PS50227">
    <property type="entry name" value="G_PROTEIN_RECEP_F2_3"/>
    <property type="match status" value="1"/>
</dbReference>
<evidence type="ECO:0000256" key="3">
    <source>
        <dbReference type="ARBA" id="ARBA00022475"/>
    </source>
</evidence>
<dbReference type="InterPro" id="IPR017981">
    <property type="entry name" value="GPCR_2-like_7TM"/>
</dbReference>
<dbReference type="SUPFAM" id="SSF111418">
    <property type="entry name" value="Hormone receptor domain"/>
    <property type="match status" value="1"/>
</dbReference>
<feature type="transmembrane region" description="Helical" evidence="12">
    <location>
        <begin position="343"/>
        <end position="362"/>
    </location>
</feature>
<evidence type="ECO:0000313" key="16">
    <source>
        <dbReference type="RefSeq" id="XP_022237766.1"/>
    </source>
</evidence>
<feature type="transmembrane region" description="Helical" evidence="12">
    <location>
        <begin position="152"/>
        <end position="172"/>
    </location>
</feature>
<dbReference type="InterPro" id="IPR036445">
    <property type="entry name" value="GPCR_2_extracell_dom_sf"/>
</dbReference>
<keyword evidence="8" id="KW-0675">Receptor</keyword>
<dbReference type="CDD" id="cd15041">
    <property type="entry name" value="7tmB1_hormone_R"/>
    <property type="match status" value="1"/>
</dbReference>
<feature type="transmembrane region" description="Helical" evidence="12">
    <location>
        <begin position="184"/>
        <end position="208"/>
    </location>
</feature>
<dbReference type="RefSeq" id="XP_022237766.1">
    <property type="nucleotide sequence ID" value="XM_022382058.1"/>
</dbReference>
<evidence type="ECO:0000256" key="7">
    <source>
        <dbReference type="ARBA" id="ARBA00023136"/>
    </source>
</evidence>
<keyword evidence="3" id="KW-1003">Cell membrane</keyword>
<dbReference type="Proteomes" id="UP000694941">
    <property type="component" value="Unplaced"/>
</dbReference>
<dbReference type="SMART" id="SM00008">
    <property type="entry name" value="HormR"/>
    <property type="match status" value="1"/>
</dbReference>
<evidence type="ECO:0000256" key="9">
    <source>
        <dbReference type="ARBA" id="ARBA00023180"/>
    </source>
</evidence>
<feature type="transmembrane region" description="Helical" evidence="12">
    <location>
        <begin position="117"/>
        <end position="140"/>
    </location>
</feature>
<dbReference type="InterPro" id="IPR000832">
    <property type="entry name" value="GPCR_2_secretin-like"/>
</dbReference>
<evidence type="ECO:0000256" key="4">
    <source>
        <dbReference type="ARBA" id="ARBA00022692"/>
    </source>
</evidence>
<comment type="similarity">
    <text evidence="2">Belongs to the G-protein coupled receptor 2 family.</text>
</comment>
<comment type="subcellular location">
    <subcellularLocation>
        <location evidence="1">Cell membrane</location>
        <topology evidence="1">Multi-pass membrane protein</topology>
    </subcellularLocation>
</comment>
<keyword evidence="7 12" id="KW-0472">Membrane</keyword>
<feature type="domain" description="G-protein coupled receptors family 2 profile 1" evidence="13">
    <location>
        <begin position="20"/>
        <end position="104"/>
    </location>
</feature>
<keyword evidence="15" id="KW-1185">Reference proteome</keyword>
<accession>A0ABM1S2B1</accession>
<keyword evidence="6" id="KW-0297">G-protein coupled receptor</keyword>
<evidence type="ECO:0000256" key="2">
    <source>
        <dbReference type="ARBA" id="ARBA00005314"/>
    </source>
</evidence>
<proteinExistence type="inferred from homology"/>
<name>A0ABM1S2B1_LIMPO</name>
<evidence type="ECO:0000256" key="11">
    <source>
        <dbReference type="SAM" id="MobiDB-lite"/>
    </source>
</evidence>
<feature type="transmembrane region" description="Helical" evidence="12">
    <location>
        <begin position="269"/>
        <end position="290"/>
    </location>
</feature>
<evidence type="ECO:0000256" key="1">
    <source>
        <dbReference type="ARBA" id="ARBA00004651"/>
    </source>
</evidence>
<feature type="domain" description="G-protein coupled receptors family 2 profile 2" evidence="14">
    <location>
        <begin position="115"/>
        <end position="364"/>
    </location>
</feature>
<dbReference type="Gene3D" id="4.10.1240.10">
    <property type="entry name" value="GPCR, family 2, extracellular hormone receptor domain"/>
    <property type="match status" value="1"/>
</dbReference>
<evidence type="ECO:0000256" key="8">
    <source>
        <dbReference type="ARBA" id="ARBA00023170"/>
    </source>
</evidence>
<protein>
    <submittedName>
        <fullName evidence="16">Corticotropin-releasing factor receptor 2-like isoform X1</fullName>
    </submittedName>
</protein>
<evidence type="ECO:0000256" key="6">
    <source>
        <dbReference type="ARBA" id="ARBA00023040"/>
    </source>
</evidence>
<dbReference type="InterPro" id="IPR001879">
    <property type="entry name" value="GPCR_2_extracellular_dom"/>
</dbReference>
<evidence type="ECO:0000256" key="10">
    <source>
        <dbReference type="ARBA" id="ARBA00023224"/>
    </source>
</evidence>
<feature type="region of interest" description="Disordered" evidence="11">
    <location>
        <begin position="427"/>
        <end position="448"/>
    </location>
</feature>